<keyword evidence="1" id="KW-0472">Membrane</keyword>
<dbReference type="AlphaFoldDB" id="A0A920C9S2"/>
<proteinExistence type="predicted"/>
<dbReference type="EMBL" id="BORQ01000003">
    <property type="protein sequence ID" value="GIO31571.1"/>
    <property type="molecule type" value="Genomic_DNA"/>
</dbReference>
<feature type="transmembrane region" description="Helical" evidence="1">
    <location>
        <begin position="67"/>
        <end position="88"/>
    </location>
</feature>
<evidence type="ECO:0000256" key="1">
    <source>
        <dbReference type="SAM" id="Phobius"/>
    </source>
</evidence>
<keyword evidence="3" id="KW-1185">Reference proteome</keyword>
<keyword evidence="1" id="KW-0812">Transmembrane</keyword>
<evidence type="ECO:0000313" key="2">
    <source>
        <dbReference type="EMBL" id="GIO31571.1"/>
    </source>
</evidence>
<evidence type="ECO:0000313" key="3">
    <source>
        <dbReference type="Proteomes" id="UP000679779"/>
    </source>
</evidence>
<protein>
    <submittedName>
        <fullName evidence="2">Uncharacterized protein</fullName>
    </submittedName>
</protein>
<gene>
    <name evidence="2" type="ORF">J2TS6_27120</name>
</gene>
<dbReference type="RefSeq" id="WP_160042377.1">
    <property type="nucleotide sequence ID" value="NZ_BORQ01000003.1"/>
</dbReference>
<reference evidence="2" key="1">
    <citation type="submission" date="2021-03" db="EMBL/GenBank/DDBJ databases">
        <title>Antimicrobial resistance genes in bacteria isolated from Japanese honey, and their potential for conferring macrolide and lincosamide resistance in the American foulbrood pathogen Paenibacillus larvae.</title>
        <authorList>
            <person name="Okamoto M."/>
            <person name="Kumagai M."/>
            <person name="Kanamori H."/>
            <person name="Takamatsu D."/>
        </authorList>
    </citation>
    <scope>NUCLEOTIDE SEQUENCE</scope>
    <source>
        <strain evidence="2">J2TS6</strain>
    </source>
</reference>
<sequence>MNWRFMTILVKKILGTPFKPAKRGASGELVFQKPVLWIVLVIGGCLAGWLALVMSLMTESSPDEEQLVYLLAVIAVFFTLFLPGVLSFKAEAGESSIKVRRWNGRRMLKYEEITSVEHTRFFGGQFILKSPRGTIRLSEHMTGIAELISLLSARIGDQSCTQANVALAKRKADFERY</sequence>
<comment type="caution">
    <text evidence="2">The sequence shown here is derived from an EMBL/GenBank/DDBJ whole genome shotgun (WGS) entry which is preliminary data.</text>
</comment>
<organism evidence="2 3">
    <name type="scientific">Paenibacillus albilobatus</name>
    <dbReference type="NCBI Taxonomy" id="2716884"/>
    <lineage>
        <taxon>Bacteria</taxon>
        <taxon>Bacillati</taxon>
        <taxon>Bacillota</taxon>
        <taxon>Bacilli</taxon>
        <taxon>Bacillales</taxon>
        <taxon>Paenibacillaceae</taxon>
        <taxon>Paenibacillus</taxon>
    </lineage>
</organism>
<accession>A0A920C9S2</accession>
<name>A0A920C9S2_9BACL</name>
<feature type="transmembrane region" description="Helical" evidence="1">
    <location>
        <begin position="35"/>
        <end position="55"/>
    </location>
</feature>
<keyword evidence="1" id="KW-1133">Transmembrane helix</keyword>
<dbReference type="Proteomes" id="UP000679779">
    <property type="component" value="Unassembled WGS sequence"/>
</dbReference>